<dbReference type="Proteomes" id="UP000548632">
    <property type="component" value="Unassembled WGS sequence"/>
</dbReference>
<dbReference type="RefSeq" id="WP_182583649.1">
    <property type="nucleotide sequence ID" value="NZ_JABVCQ010000012.1"/>
</dbReference>
<proteinExistence type="predicted"/>
<dbReference type="GO" id="GO:0015098">
    <property type="term" value="F:molybdate ion transmembrane transporter activity"/>
    <property type="evidence" value="ECO:0007669"/>
    <property type="project" value="InterPro"/>
</dbReference>
<dbReference type="SUPFAM" id="SSF50331">
    <property type="entry name" value="MOP-like"/>
    <property type="match status" value="1"/>
</dbReference>
<evidence type="ECO:0000259" key="11">
    <source>
        <dbReference type="PROSITE" id="PS51866"/>
    </source>
</evidence>
<dbReference type="InterPro" id="IPR050334">
    <property type="entry name" value="Molybdenum_import_ModC"/>
</dbReference>
<dbReference type="GO" id="GO:0140359">
    <property type="term" value="F:ABC-type transporter activity"/>
    <property type="evidence" value="ECO:0007669"/>
    <property type="project" value="InterPro"/>
</dbReference>
<dbReference type="InterPro" id="IPR004606">
    <property type="entry name" value="Mop_domain"/>
</dbReference>
<keyword evidence="5" id="KW-0547">Nucleotide-binding</keyword>
<keyword evidence="4" id="KW-0997">Cell inner membrane</keyword>
<keyword evidence="7" id="KW-1278">Translocase</keyword>
<dbReference type="InterPro" id="IPR003593">
    <property type="entry name" value="AAA+_ATPase"/>
</dbReference>
<evidence type="ECO:0000256" key="6">
    <source>
        <dbReference type="ARBA" id="ARBA00022840"/>
    </source>
</evidence>
<dbReference type="GO" id="GO:0005524">
    <property type="term" value="F:ATP binding"/>
    <property type="evidence" value="ECO:0007669"/>
    <property type="project" value="UniProtKB-KW"/>
</dbReference>
<feature type="domain" description="Mop" evidence="11">
    <location>
        <begin position="294"/>
        <end position="361"/>
    </location>
</feature>
<evidence type="ECO:0000256" key="2">
    <source>
        <dbReference type="ARBA" id="ARBA00022475"/>
    </source>
</evidence>
<dbReference type="Pfam" id="PF00005">
    <property type="entry name" value="ABC_tran"/>
    <property type="match status" value="1"/>
</dbReference>
<dbReference type="Pfam" id="PF03459">
    <property type="entry name" value="TOBE"/>
    <property type="match status" value="1"/>
</dbReference>
<keyword evidence="3 9" id="KW-0500">Molybdenum</keyword>
<organism evidence="12 13">
    <name type="scientific">Thiospirillum jenense</name>
    <dbReference type="NCBI Taxonomy" id="1653858"/>
    <lineage>
        <taxon>Bacteria</taxon>
        <taxon>Pseudomonadati</taxon>
        <taxon>Pseudomonadota</taxon>
        <taxon>Gammaproteobacteria</taxon>
        <taxon>Chromatiales</taxon>
        <taxon>Chromatiaceae</taxon>
        <taxon>Thiospirillum</taxon>
    </lineage>
</organism>
<keyword evidence="6 12" id="KW-0067">ATP-binding</keyword>
<dbReference type="Gene3D" id="3.40.50.300">
    <property type="entry name" value="P-loop containing nucleotide triphosphate hydrolases"/>
    <property type="match status" value="1"/>
</dbReference>
<dbReference type="GO" id="GO:0016887">
    <property type="term" value="F:ATP hydrolysis activity"/>
    <property type="evidence" value="ECO:0007669"/>
    <property type="project" value="InterPro"/>
</dbReference>
<gene>
    <name evidence="12" type="primary">modC</name>
    <name evidence="12" type="ORF">HUK38_07250</name>
</gene>
<dbReference type="SMART" id="SM00382">
    <property type="entry name" value="AAA"/>
    <property type="match status" value="1"/>
</dbReference>
<dbReference type="InterPro" id="IPR005116">
    <property type="entry name" value="Transp-assoc_OB_typ1"/>
</dbReference>
<evidence type="ECO:0000256" key="3">
    <source>
        <dbReference type="ARBA" id="ARBA00022505"/>
    </source>
</evidence>
<dbReference type="PROSITE" id="PS00211">
    <property type="entry name" value="ABC_TRANSPORTER_1"/>
    <property type="match status" value="1"/>
</dbReference>
<feature type="domain" description="ABC transporter" evidence="10">
    <location>
        <begin position="2"/>
        <end position="234"/>
    </location>
</feature>
<dbReference type="InterPro" id="IPR008995">
    <property type="entry name" value="Mo/tungstate-bd_C_term_dom"/>
</dbReference>
<dbReference type="InterPro" id="IPR027417">
    <property type="entry name" value="P-loop_NTPase"/>
</dbReference>
<evidence type="ECO:0000256" key="5">
    <source>
        <dbReference type="ARBA" id="ARBA00022741"/>
    </source>
</evidence>
<dbReference type="InterPro" id="IPR003439">
    <property type="entry name" value="ABC_transporter-like_ATP-bd"/>
</dbReference>
<evidence type="ECO:0000256" key="9">
    <source>
        <dbReference type="PROSITE-ProRule" id="PRU01213"/>
    </source>
</evidence>
<accession>A0A839HF58</accession>
<dbReference type="PANTHER" id="PTHR43514">
    <property type="entry name" value="ABC TRANSPORTER I FAMILY MEMBER 10"/>
    <property type="match status" value="1"/>
</dbReference>
<keyword evidence="13" id="KW-1185">Reference proteome</keyword>
<dbReference type="EMBL" id="JABVCQ010000012">
    <property type="protein sequence ID" value="MBB1126026.1"/>
    <property type="molecule type" value="Genomic_DNA"/>
</dbReference>
<evidence type="ECO:0000313" key="12">
    <source>
        <dbReference type="EMBL" id="MBB1126026.1"/>
    </source>
</evidence>
<keyword evidence="2" id="KW-1003">Cell membrane</keyword>
<dbReference type="SUPFAM" id="SSF52540">
    <property type="entry name" value="P-loop containing nucleoside triphosphate hydrolases"/>
    <property type="match status" value="1"/>
</dbReference>
<protein>
    <submittedName>
        <fullName evidence="12">Molybdenum ABC transporter ATP-binding protein</fullName>
    </submittedName>
</protein>
<dbReference type="AlphaFoldDB" id="A0A839HF58"/>
<dbReference type="PANTHER" id="PTHR43514:SF10">
    <property type="entry name" value="MOLYBDENUM IMPORT ATP-BINDING PROTEIN MODC 2"/>
    <property type="match status" value="1"/>
</dbReference>
<evidence type="ECO:0000256" key="1">
    <source>
        <dbReference type="ARBA" id="ARBA00022448"/>
    </source>
</evidence>
<keyword evidence="8" id="KW-0472">Membrane</keyword>
<reference evidence="12 13" key="1">
    <citation type="journal article" date="2020" name="Arch. Microbiol.">
        <title>The genome sequence of the giant phototrophic gammaproteobacterium Thiospirillum jenense gives insight into its physiological properties and phylogenetic relationships.</title>
        <authorList>
            <person name="Imhoff J.F."/>
            <person name="Meyer T.E."/>
            <person name="Kyndt J.A."/>
        </authorList>
    </citation>
    <scope>NUCLEOTIDE SEQUENCE [LARGE SCALE GENOMIC DNA]</scope>
    <source>
        <strain evidence="12 13">DSM 216</strain>
    </source>
</reference>
<evidence type="ECO:0000259" key="10">
    <source>
        <dbReference type="PROSITE" id="PS50893"/>
    </source>
</evidence>
<sequence length="361" mass="39839">MSNAIHARFALQYPEFALNVDLELPGRGVTALFGHSGSGKTTLLRLIAGLQRVTNGYLAVNGQVWQDDQLFMPTHRRPLGYVFQEASLFPHLTARENVRYGMKRAGRVMNQSALNDTVELLGIAQLLDRRPHQLSGGERQRVAIARALALHPAVLLMDEPLAALDLQRKQEILPYLERLHTALDIPVLYVSHSPDEVARLADTVVLLERGQVRAVGSVIELFSRLDLTFAQDQDASAILTGTILNHDAQYGLTRIGLNGGGRLMVTQLTQSIGEAVRVRVHARDVSLALDEPGTSSIVNILPARVIELREVEPAHVLIQLEISASEQQRLLARITRYSCERLNVRSGQAVFAQVKAVALMD</sequence>
<evidence type="ECO:0000256" key="4">
    <source>
        <dbReference type="ARBA" id="ARBA00022519"/>
    </source>
</evidence>
<name>A0A839HF58_9GAMM</name>
<dbReference type="PROSITE" id="PS51866">
    <property type="entry name" value="MOP"/>
    <property type="match status" value="1"/>
</dbReference>
<dbReference type="Gene3D" id="2.40.50.100">
    <property type="match status" value="1"/>
</dbReference>
<dbReference type="NCBIfam" id="TIGR02142">
    <property type="entry name" value="modC_ABC"/>
    <property type="match status" value="1"/>
</dbReference>
<dbReference type="InterPro" id="IPR011868">
    <property type="entry name" value="ModC_ABC_ATP-bd"/>
</dbReference>
<dbReference type="PROSITE" id="PS50893">
    <property type="entry name" value="ABC_TRANSPORTER_2"/>
    <property type="match status" value="1"/>
</dbReference>
<keyword evidence="1" id="KW-0813">Transport</keyword>
<evidence type="ECO:0000256" key="8">
    <source>
        <dbReference type="ARBA" id="ARBA00023136"/>
    </source>
</evidence>
<evidence type="ECO:0000256" key="7">
    <source>
        <dbReference type="ARBA" id="ARBA00022967"/>
    </source>
</evidence>
<evidence type="ECO:0000313" key="13">
    <source>
        <dbReference type="Proteomes" id="UP000548632"/>
    </source>
</evidence>
<comment type="caution">
    <text evidence="12">The sequence shown here is derived from an EMBL/GenBank/DDBJ whole genome shotgun (WGS) entry which is preliminary data.</text>
</comment>
<dbReference type="GO" id="GO:0016020">
    <property type="term" value="C:membrane"/>
    <property type="evidence" value="ECO:0007669"/>
    <property type="project" value="InterPro"/>
</dbReference>
<dbReference type="InterPro" id="IPR017871">
    <property type="entry name" value="ABC_transporter-like_CS"/>
</dbReference>